<dbReference type="SUPFAM" id="SSF51735">
    <property type="entry name" value="NAD(P)-binding Rossmann-fold domains"/>
    <property type="match status" value="1"/>
</dbReference>
<dbReference type="FunFam" id="3.40.50.720:FF:000084">
    <property type="entry name" value="Short-chain dehydrogenase reductase"/>
    <property type="match status" value="1"/>
</dbReference>
<dbReference type="InterPro" id="IPR002347">
    <property type="entry name" value="SDR_fam"/>
</dbReference>
<name>A0A811N8L1_9POAL</name>
<comment type="similarity">
    <text evidence="1">Belongs to the short-chain dehydrogenases/reductases (SDR) family.</text>
</comment>
<dbReference type="OrthoDB" id="294295at2759"/>
<proteinExistence type="inferred from homology"/>
<dbReference type="PANTHER" id="PTHR43180:SF94">
    <property type="entry name" value="OS07G0665000 PROTEIN"/>
    <property type="match status" value="1"/>
</dbReference>
<keyword evidence="2" id="KW-0560">Oxidoreductase</keyword>
<comment type="caution">
    <text evidence="4">The sequence shown here is derived from an EMBL/GenBank/DDBJ whole genome shotgun (WGS) entry which is preliminary data.</text>
</comment>
<dbReference type="InterPro" id="IPR057326">
    <property type="entry name" value="KR_dom"/>
</dbReference>
<dbReference type="Pfam" id="PF13561">
    <property type="entry name" value="adh_short_C2"/>
    <property type="match status" value="1"/>
</dbReference>
<reference evidence="4" key="1">
    <citation type="submission" date="2020-10" db="EMBL/GenBank/DDBJ databases">
        <authorList>
            <person name="Han B."/>
            <person name="Lu T."/>
            <person name="Zhao Q."/>
            <person name="Huang X."/>
            <person name="Zhao Y."/>
        </authorList>
    </citation>
    <scope>NUCLEOTIDE SEQUENCE</scope>
</reference>
<evidence type="ECO:0000313" key="4">
    <source>
        <dbReference type="EMBL" id="CAD6223246.1"/>
    </source>
</evidence>
<dbReference type="GO" id="GO:0016491">
    <property type="term" value="F:oxidoreductase activity"/>
    <property type="evidence" value="ECO:0007669"/>
    <property type="project" value="UniProtKB-KW"/>
</dbReference>
<evidence type="ECO:0000256" key="1">
    <source>
        <dbReference type="ARBA" id="ARBA00006484"/>
    </source>
</evidence>
<organism evidence="4 5">
    <name type="scientific">Miscanthus lutarioriparius</name>
    <dbReference type="NCBI Taxonomy" id="422564"/>
    <lineage>
        <taxon>Eukaryota</taxon>
        <taxon>Viridiplantae</taxon>
        <taxon>Streptophyta</taxon>
        <taxon>Embryophyta</taxon>
        <taxon>Tracheophyta</taxon>
        <taxon>Spermatophyta</taxon>
        <taxon>Magnoliopsida</taxon>
        <taxon>Liliopsida</taxon>
        <taxon>Poales</taxon>
        <taxon>Poaceae</taxon>
        <taxon>PACMAD clade</taxon>
        <taxon>Panicoideae</taxon>
        <taxon>Andropogonodae</taxon>
        <taxon>Andropogoneae</taxon>
        <taxon>Saccharinae</taxon>
        <taxon>Miscanthus</taxon>
    </lineage>
</organism>
<protein>
    <recommendedName>
        <fullName evidence="3">Ketoreductase domain-containing protein</fullName>
    </recommendedName>
</protein>
<keyword evidence="5" id="KW-1185">Reference proteome</keyword>
<evidence type="ECO:0000256" key="2">
    <source>
        <dbReference type="ARBA" id="ARBA00023002"/>
    </source>
</evidence>
<dbReference type="EMBL" id="CAJGYO010000004">
    <property type="protein sequence ID" value="CAD6223246.1"/>
    <property type="molecule type" value="Genomic_DNA"/>
</dbReference>
<dbReference type="Gene3D" id="3.40.50.720">
    <property type="entry name" value="NAD(P)-binding Rossmann-like Domain"/>
    <property type="match status" value="1"/>
</dbReference>
<accession>A0A811N8L1</accession>
<sequence>MAAVEMPELPPDRLGQVLHRLPSLADRVRFCTVCWPWRTGANAERRDKGTAAGAVLRGVVGGFSTASDSQRLAGKVAVITGAASGIGKATAAEFVRNGAKVILADVQDDAGRAVAAELGPAASYTRCDVTDEAQIAAAVDLAVARHGRLDVLYSNAGLAGASVPAPLASLDLADFDRVMAVNARSAVACLKHAARVMVPRGVGCVLCTGSTTGMLGGLAALPYSLSKATVISVVRAAADELARSGVRVNAISPHAIATPLLVRSLARLHPGVSDEQLKRLVETGMSELRGAVLQVEDVARAAVYLASDEAKFVTGHNLVVDGGFTASKRIGAPAASGTAS</sequence>
<feature type="domain" description="Ketoreductase" evidence="3">
    <location>
        <begin position="75"/>
        <end position="262"/>
    </location>
</feature>
<dbReference type="SMART" id="SM00822">
    <property type="entry name" value="PKS_KR"/>
    <property type="match status" value="1"/>
</dbReference>
<dbReference type="PANTHER" id="PTHR43180">
    <property type="entry name" value="3-OXOACYL-(ACYL-CARRIER-PROTEIN) REDUCTASE (AFU_ORTHOLOGUE AFUA_6G11210)"/>
    <property type="match status" value="1"/>
</dbReference>
<evidence type="ECO:0000259" key="3">
    <source>
        <dbReference type="SMART" id="SM00822"/>
    </source>
</evidence>
<evidence type="ECO:0000313" key="5">
    <source>
        <dbReference type="Proteomes" id="UP000604825"/>
    </source>
</evidence>
<dbReference type="PRINTS" id="PR00080">
    <property type="entry name" value="SDRFAMILY"/>
</dbReference>
<dbReference type="Proteomes" id="UP000604825">
    <property type="component" value="Unassembled WGS sequence"/>
</dbReference>
<dbReference type="InterPro" id="IPR036291">
    <property type="entry name" value="NAD(P)-bd_dom_sf"/>
</dbReference>
<dbReference type="AlphaFoldDB" id="A0A811N8L1"/>
<gene>
    <name evidence="4" type="ORF">NCGR_LOCUS15675</name>
</gene>
<dbReference type="PRINTS" id="PR00081">
    <property type="entry name" value="GDHRDH"/>
</dbReference>